<dbReference type="InterPro" id="IPR036291">
    <property type="entry name" value="NAD(P)-bd_dom_sf"/>
</dbReference>
<keyword evidence="5" id="KW-1185">Reference proteome</keyword>
<keyword evidence="3" id="KW-0560">Oxidoreductase</keyword>
<dbReference type="InterPro" id="IPR002347">
    <property type="entry name" value="SDR_fam"/>
</dbReference>
<protein>
    <submittedName>
        <fullName evidence="4">Uncharacterized protein</fullName>
    </submittedName>
</protein>
<evidence type="ECO:0000256" key="3">
    <source>
        <dbReference type="ARBA" id="ARBA00023002"/>
    </source>
</evidence>
<evidence type="ECO:0000313" key="5">
    <source>
        <dbReference type="Proteomes" id="UP001140453"/>
    </source>
</evidence>
<evidence type="ECO:0000256" key="2">
    <source>
        <dbReference type="ARBA" id="ARBA00022857"/>
    </source>
</evidence>
<dbReference type="Gene3D" id="3.40.50.720">
    <property type="entry name" value="NAD(P)-binding Rossmann-like Domain"/>
    <property type="match status" value="1"/>
</dbReference>
<dbReference type="Proteomes" id="UP001140453">
    <property type="component" value="Unassembled WGS sequence"/>
</dbReference>
<keyword evidence="2" id="KW-0521">NADP</keyword>
<proteinExistence type="inferred from homology"/>
<dbReference type="PANTHER" id="PTHR24320">
    <property type="entry name" value="RETINOL DEHYDROGENASE"/>
    <property type="match status" value="1"/>
</dbReference>
<dbReference type="Pfam" id="PF00106">
    <property type="entry name" value="adh_short"/>
    <property type="match status" value="1"/>
</dbReference>
<evidence type="ECO:0000256" key="1">
    <source>
        <dbReference type="ARBA" id="ARBA00006484"/>
    </source>
</evidence>
<dbReference type="OrthoDB" id="542013at2759"/>
<comment type="similarity">
    <text evidence="1">Belongs to the short-chain dehydrogenases/reductases (SDR) family.</text>
</comment>
<comment type="caution">
    <text evidence="4">The sequence shown here is derived from an EMBL/GenBank/DDBJ whole genome shotgun (WGS) entry which is preliminary data.</text>
</comment>
<reference evidence="4" key="1">
    <citation type="submission" date="2022-10" db="EMBL/GenBank/DDBJ databases">
        <title>Tapping the CABI collections for fungal endophytes: first genome assemblies for Collariella, Neodidymelliopsis, Ascochyta clinopodiicola, Didymella pomorum, Didymosphaeria variabile, Neocosmospora piperis and Neocucurbitaria cava.</title>
        <authorList>
            <person name="Hill R."/>
        </authorList>
    </citation>
    <scope>NUCLEOTIDE SEQUENCE</scope>
    <source>
        <strain evidence="4">IMI 355082</strain>
    </source>
</reference>
<gene>
    <name evidence="4" type="ORF">N0V93_000352</name>
</gene>
<sequence length="352" mass="38535">MSASLALQPLEDSEFAIFVKTQFRTKPQPLPSSLSFQDRICVVTGANSGLGLEACKQLLAKGLSRLIMGVRNQSKGDVAAASLRKQYPGSQIDVWLIDLESYPSVQAFAQKCAELPRLDMALLNAGMATDQFVINEYGHELTVQVNYLSTALLAILLLPVLKSSSLKHPNAGAGRLTIVSSTHALTAPFPPTDKNPLLPVFNDPEGWSLVVAHLRYQTTKILVLMLVQKLAEAVSPEDDHVIINAVDPAMVSSTNMTAKLPFVVRAVVKIIGFFAARSAEQGTWSNLDALAVKRKESHGGFCVNWEIYPFHPKMYTPEGRQTTDRLWEETLTELEFAGARRILGSMSNKKAS</sequence>
<evidence type="ECO:0000313" key="4">
    <source>
        <dbReference type="EMBL" id="KAJ4396134.1"/>
    </source>
</evidence>
<dbReference type="GO" id="GO:0016491">
    <property type="term" value="F:oxidoreductase activity"/>
    <property type="evidence" value="ECO:0007669"/>
    <property type="project" value="UniProtKB-KW"/>
</dbReference>
<organism evidence="4 5">
    <name type="scientific">Gnomoniopsis smithogilvyi</name>
    <dbReference type="NCBI Taxonomy" id="1191159"/>
    <lineage>
        <taxon>Eukaryota</taxon>
        <taxon>Fungi</taxon>
        <taxon>Dikarya</taxon>
        <taxon>Ascomycota</taxon>
        <taxon>Pezizomycotina</taxon>
        <taxon>Sordariomycetes</taxon>
        <taxon>Sordariomycetidae</taxon>
        <taxon>Diaporthales</taxon>
        <taxon>Gnomoniaceae</taxon>
        <taxon>Gnomoniopsis</taxon>
    </lineage>
</organism>
<dbReference type="PRINTS" id="PR00081">
    <property type="entry name" value="GDHRDH"/>
</dbReference>
<name>A0A9W8Z3I0_9PEZI</name>
<accession>A0A9W8Z3I0</accession>
<dbReference type="PANTHER" id="PTHR24320:SF252">
    <property type="entry name" value="DEHYDROGENASE_REDUCTASE FAMILY PROTEIN, PUTATIVE (AFU_ORTHOLOGUE AFUA_3G08550)-RELATED"/>
    <property type="match status" value="1"/>
</dbReference>
<dbReference type="EMBL" id="JAPEVB010000001">
    <property type="protein sequence ID" value="KAJ4396134.1"/>
    <property type="molecule type" value="Genomic_DNA"/>
</dbReference>
<dbReference type="AlphaFoldDB" id="A0A9W8Z3I0"/>
<dbReference type="SUPFAM" id="SSF51735">
    <property type="entry name" value="NAD(P)-binding Rossmann-fold domains"/>
    <property type="match status" value="1"/>
</dbReference>